<dbReference type="AlphaFoldDB" id="A0AAJ0H5G0"/>
<name>A0AAJ0H5G0_9PEZI</name>
<organism evidence="1 2">
    <name type="scientific">Lasiosphaeria hispida</name>
    <dbReference type="NCBI Taxonomy" id="260671"/>
    <lineage>
        <taxon>Eukaryota</taxon>
        <taxon>Fungi</taxon>
        <taxon>Dikarya</taxon>
        <taxon>Ascomycota</taxon>
        <taxon>Pezizomycotina</taxon>
        <taxon>Sordariomycetes</taxon>
        <taxon>Sordariomycetidae</taxon>
        <taxon>Sordariales</taxon>
        <taxon>Lasiosphaeriaceae</taxon>
        <taxon>Lasiosphaeria</taxon>
    </lineage>
</organism>
<sequence>MIKKVHLYMRESSLQSFSNLSRTQPDATEPPLKMSNPGPIIIFGPTGKVGSAAALFAHSLGAKIILGMRDPSKFIPAPLAAADELAGGFKRVYADLTKPDTLRAAAEETGAKRAFVYLNYENPDSMKSAFEALKSGGVEFVVLLSSYAVQGELSSITPDDFIAWKHAQIELALAGVLGVGGFVAVRGGYFATNSLLWMDMINEGKVKIWHPNAAWDWVSPDDVGAVSGAILVKGPEVVGGSLGKTAVEVIGPDLISQRDVVATIAEVIGKEIETEPFDEVEVVRFYTVGLAIPEKSARTLVDQITLRDEGTDVFYGSSYTEAVGNILKYTRRPGVAFRIWAEKNKERLIILNQY</sequence>
<dbReference type="PANTHER" id="PTHR43162:SF1">
    <property type="entry name" value="PRESTALK A DIFFERENTIATION PROTEIN A"/>
    <property type="match status" value="1"/>
</dbReference>
<evidence type="ECO:0000313" key="2">
    <source>
        <dbReference type="Proteomes" id="UP001275084"/>
    </source>
</evidence>
<proteinExistence type="predicted"/>
<dbReference type="EMBL" id="JAUIQD010000009">
    <property type="protein sequence ID" value="KAK3339687.1"/>
    <property type="molecule type" value="Genomic_DNA"/>
</dbReference>
<dbReference type="SUPFAM" id="SSF51735">
    <property type="entry name" value="NAD(P)-binding Rossmann-fold domains"/>
    <property type="match status" value="1"/>
</dbReference>
<dbReference type="Gene3D" id="3.40.50.720">
    <property type="entry name" value="NAD(P)-binding Rossmann-like Domain"/>
    <property type="match status" value="1"/>
</dbReference>
<protein>
    <submittedName>
        <fullName evidence="1">NmrA-like family protein</fullName>
    </submittedName>
</protein>
<dbReference type="InterPro" id="IPR051604">
    <property type="entry name" value="Ergot_Alk_Oxidoreductase"/>
</dbReference>
<accession>A0AAJ0H5G0</accession>
<gene>
    <name evidence="1" type="ORF">B0T25DRAFT_560403</name>
</gene>
<reference evidence="1" key="2">
    <citation type="submission" date="2023-06" db="EMBL/GenBank/DDBJ databases">
        <authorList>
            <consortium name="Lawrence Berkeley National Laboratory"/>
            <person name="Haridas S."/>
            <person name="Hensen N."/>
            <person name="Bonometti L."/>
            <person name="Westerberg I."/>
            <person name="Brannstrom I.O."/>
            <person name="Guillou S."/>
            <person name="Cros-Aarteil S."/>
            <person name="Calhoun S."/>
            <person name="Kuo A."/>
            <person name="Mondo S."/>
            <person name="Pangilinan J."/>
            <person name="Riley R."/>
            <person name="Labutti K."/>
            <person name="Andreopoulos B."/>
            <person name="Lipzen A."/>
            <person name="Chen C."/>
            <person name="Yanf M."/>
            <person name="Daum C."/>
            <person name="Ng V."/>
            <person name="Clum A."/>
            <person name="Steindorff A."/>
            <person name="Ohm R."/>
            <person name="Martin F."/>
            <person name="Silar P."/>
            <person name="Natvig D."/>
            <person name="Lalanne C."/>
            <person name="Gautier V."/>
            <person name="Ament-Velasquez S.L."/>
            <person name="Kruys A."/>
            <person name="Hutchinson M.I."/>
            <person name="Powell A.J."/>
            <person name="Barry K."/>
            <person name="Miller A.N."/>
            <person name="Grigoriev I.V."/>
            <person name="Debuchy R."/>
            <person name="Gladieux P."/>
            <person name="Thoren M.H."/>
            <person name="Johannesson H."/>
        </authorList>
    </citation>
    <scope>NUCLEOTIDE SEQUENCE</scope>
    <source>
        <strain evidence="1">CBS 955.72</strain>
    </source>
</reference>
<comment type="caution">
    <text evidence="1">The sequence shown here is derived from an EMBL/GenBank/DDBJ whole genome shotgun (WGS) entry which is preliminary data.</text>
</comment>
<dbReference type="PANTHER" id="PTHR43162">
    <property type="match status" value="1"/>
</dbReference>
<dbReference type="InterPro" id="IPR036291">
    <property type="entry name" value="NAD(P)-bd_dom_sf"/>
</dbReference>
<keyword evidence="2" id="KW-1185">Reference proteome</keyword>
<evidence type="ECO:0000313" key="1">
    <source>
        <dbReference type="EMBL" id="KAK3339687.1"/>
    </source>
</evidence>
<reference evidence="1" key="1">
    <citation type="journal article" date="2023" name="Mol. Phylogenet. Evol.">
        <title>Genome-scale phylogeny and comparative genomics of the fungal order Sordariales.</title>
        <authorList>
            <person name="Hensen N."/>
            <person name="Bonometti L."/>
            <person name="Westerberg I."/>
            <person name="Brannstrom I.O."/>
            <person name="Guillou S."/>
            <person name="Cros-Aarteil S."/>
            <person name="Calhoun S."/>
            <person name="Haridas S."/>
            <person name="Kuo A."/>
            <person name="Mondo S."/>
            <person name="Pangilinan J."/>
            <person name="Riley R."/>
            <person name="LaButti K."/>
            <person name="Andreopoulos B."/>
            <person name="Lipzen A."/>
            <person name="Chen C."/>
            <person name="Yan M."/>
            <person name="Daum C."/>
            <person name="Ng V."/>
            <person name="Clum A."/>
            <person name="Steindorff A."/>
            <person name="Ohm R.A."/>
            <person name="Martin F."/>
            <person name="Silar P."/>
            <person name="Natvig D.O."/>
            <person name="Lalanne C."/>
            <person name="Gautier V."/>
            <person name="Ament-Velasquez S.L."/>
            <person name="Kruys A."/>
            <person name="Hutchinson M.I."/>
            <person name="Powell A.J."/>
            <person name="Barry K."/>
            <person name="Miller A.N."/>
            <person name="Grigoriev I.V."/>
            <person name="Debuchy R."/>
            <person name="Gladieux P."/>
            <person name="Hiltunen Thoren M."/>
            <person name="Johannesson H."/>
        </authorList>
    </citation>
    <scope>NUCLEOTIDE SEQUENCE</scope>
    <source>
        <strain evidence="1">CBS 955.72</strain>
    </source>
</reference>
<dbReference type="Proteomes" id="UP001275084">
    <property type="component" value="Unassembled WGS sequence"/>
</dbReference>